<keyword evidence="2" id="KW-0479">Metal-binding</keyword>
<feature type="binding site" evidence="2">
    <location>
        <position position="362"/>
    </location>
    <ligand>
        <name>Mn(2+)</name>
        <dbReference type="ChEBI" id="CHEBI:29035"/>
        <label>1</label>
    </ligand>
</feature>
<dbReference type="PROSITE" id="PS50887">
    <property type="entry name" value="GGDEF"/>
    <property type="match status" value="1"/>
</dbReference>
<dbReference type="Gene3D" id="3.10.310.30">
    <property type="match status" value="1"/>
</dbReference>
<feature type="binding site" evidence="2">
    <location>
        <position position="434"/>
    </location>
    <ligand>
        <name>Mn(2+)</name>
        <dbReference type="ChEBI" id="CHEBI:29035"/>
        <label>2</label>
    </ligand>
</feature>
<evidence type="ECO:0000313" key="6">
    <source>
        <dbReference type="Proteomes" id="UP001205748"/>
    </source>
</evidence>
<dbReference type="FunFam" id="3.90.1640.10:FF:000002">
    <property type="entry name" value="Cyclic-di-AMP phosphodiesterase"/>
    <property type="match status" value="1"/>
</dbReference>
<feature type="binding site" evidence="2">
    <location>
        <position position="458"/>
    </location>
    <ligand>
        <name>Mn(2+)</name>
        <dbReference type="ChEBI" id="CHEBI:29035"/>
        <label>2</label>
    </ligand>
</feature>
<dbReference type="Gene3D" id="3.90.1640.10">
    <property type="entry name" value="inorganic pyrophosphatase (n-terminal core)"/>
    <property type="match status" value="1"/>
</dbReference>
<comment type="caution">
    <text evidence="5">The sequence shown here is derived from an EMBL/GenBank/DDBJ whole genome shotgun (WGS) entry which is preliminary data.</text>
</comment>
<evidence type="ECO:0000259" key="4">
    <source>
        <dbReference type="PROSITE" id="PS50887"/>
    </source>
</evidence>
<dbReference type="InterPro" id="IPR003156">
    <property type="entry name" value="DHHA1_dom"/>
</dbReference>
<dbReference type="PIRSF" id="PIRSF026583">
    <property type="entry name" value="YybT"/>
    <property type="match status" value="1"/>
</dbReference>
<dbReference type="GO" id="GO:0046872">
    <property type="term" value="F:metal ion binding"/>
    <property type="evidence" value="ECO:0007669"/>
    <property type="project" value="UniProtKB-KW"/>
</dbReference>
<feature type="binding site" evidence="2">
    <location>
        <position position="368"/>
    </location>
    <ligand>
        <name>Mn(2+)</name>
        <dbReference type="ChEBI" id="CHEBI:29035"/>
        <label>2</label>
    </ligand>
</feature>
<evidence type="ECO:0000313" key="5">
    <source>
        <dbReference type="EMBL" id="MCR1899273.1"/>
    </source>
</evidence>
<comment type="catalytic activity">
    <reaction evidence="1">
        <text>3',3'-c-di-AMP + H2O = 5'-O-phosphonoadenylyl-(3'-&gt;5')-adenosine + H(+)</text>
        <dbReference type="Rhea" id="RHEA:54420"/>
        <dbReference type="ChEBI" id="CHEBI:15377"/>
        <dbReference type="ChEBI" id="CHEBI:15378"/>
        <dbReference type="ChEBI" id="CHEBI:71500"/>
        <dbReference type="ChEBI" id="CHEBI:138171"/>
    </reaction>
</comment>
<keyword evidence="1 3" id="KW-0472">Membrane</keyword>
<accession>A0AAE3HIL3</accession>
<feature type="binding site" evidence="2">
    <location>
        <position position="366"/>
    </location>
    <ligand>
        <name>Mn(2+)</name>
        <dbReference type="ChEBI" id="CHEBI:29035"/>
        <label>1</label>
    </ligand>
</feature>
<organism evidence="5 6">
    <name type="scientific">Irregularibacter muris</name>
    <dbReference type="NCBI Taxonomy" id="1796619"/>
    <lineage>
        <taxon>Bacteria</taxon>
        <taxon>Bacillati</taxon>
        <taxon>Bacillota</taxon>
        <taxon>Clostridia</taxon>
        <taxon>Eubacteriales</taxon>
        <taxon>Eubacteriaceae</taxon>
        <taxon>Irregularibacter</taxon>
    </lineage>
</organism>
<dbReference type="InterPro" id="IPR051319">
    <property type="entry name" value="Oligoribo/pAp-PDE_c-di-AMP_PDE"/>
</dbReference>
<dbReference type="InterPro" id="IPR043128">
    <property type="entry name" value="Rev_trsase/Diguanyl_cyclase"/>
</dbReference>
<comment type="similarity">
    <text evidence="1">Belongs to the GdpP/PdeA phosphodiesterase family.</text>
</comment>
<proteinExistence type="inferred from homology"/>
<dbReference type="PANTHER" id="PTHR47618:SF2">
    <property type="entry name" value="CYCLIC-DI-AMP PHOSPHODIESTERASE GDPP"/>
    <property type="match status" value="1"/>
</dbReference>
<feature type="binding site" evidence="2">
    <location>
        <position position="434"/>
    </location>
    <ligand>
        <name>Mn(2+)</name>
        <dbReference type="ChEBI" id="CHEBI:29035"/>
        <label>1</label>
    </ligand>
</feature>
<protein>
    <recommendedName>
        <fullName evidence="1">Cyclic-di-AMP phosphodiesterase</fullName>
        <ecNumber evidence="1">3.1.4.-</ecNumber>
    </recommendedName>
</protein>
<reference evidence="5" key="1">
    <citation type="submission" date="2022-07" db="EMBL/GenBank/DDBJ databases">
        <title>Enhanced cultured diversity of the mouse gut microbiota enables custom-made synthetic communities.</title>
        <authorList>
            <person name="Afrizal A."/>
        </authorList>
    </citation>
    <scope>NUCLEOTIDE SEQUENCE</scope>
    <source>
        <strain evidence="5">DSM 28593</strain>
    </source>
</reference>
<dbReference type="Gene3D" id="3.30.70.270">
    <property type="match status" value="1"/>
</dbReference>
<comment type="subcellular location">
    <subcellularLocation>
        <location evidence="1">Cell membrane</location>
    </subcellularLocation>
</comment>
<dbReference type="SUPFAM" id="SSF64182">
    <property type="entry name" value="DHH phosphoesterases"/>
    <property type="match status" value="1"/>
</dbReference>
<dbReference type="Pfam" id="PF01368">
    <property type="entry name" value="DHH"/>
    <property type="match status" value="1"/>
</dbReference>
<keyword evidence="3" id="KW-1133">Transmembrane helix</keyword>
<dbReference type="InterPro" id="IPR000160">
    <property type="entry name" value="GGDEF_dom"/>
</dbReference>
<dbReference type="AlphaFoldDB" id="A0AAE3HIL3"/>
<dbReference type="Proteomes" id="UP001205748">
    <property type="component" value="Unassembled WGS sequence"/>
</dbReference>
<dbReference type="SMART" id="SM00267">
    <property type="entry name" value="GGDEF"/>
    <property type="match status" value="1"/>
</dbReference>
<dbReference type="GO" id="GO:0003676">
    <property type="term" value="F:nucleic acid binding"/>
    <property type="evidence" value="ECO:0007669"/>
    <property type="project" value="UniProtKB-UniRule"/>
</dbReference>
<evidence type="ECO:0000256" key="1">
    <source>
        <dbReference type="PIRNR" id="PIRNR026583"/>
    </source>
</evidence>
<feature type="binding site" evidence="2">
    <location>
        <position position="513"/>
    </location>
    <ligand>
        <name>Mn(2+)</name>
        <dbReference type="ChEBI" id="CHEBI:29035"/>
        <label>2</label>
    </ligand>
</feature>
<dbReference type="Pfam" id="PF02272">
    <property type="entry name" value="DHHA1"/>
    <property type="match status" value="1"/>
</dbReference>
<sequence length="670" mass="75901">MKDGKFWNILIPDTTIHLWIIAILVMIIFIYNPIVASIGVLILLYLIYYNWRSIHEKKEKWTKYIENLSINIDTATQKTLLDLPLPLVILEEDGTIIWYNEEFSNICNQPNLLEEKIVDVFKDIHIKEILESSKEGKKSLTEKIDGRTYEVLSNVVEVSNHKKISKNIIMMYWVDKTSYVHIRERYQQEKPSIAFIQIDNYDEVMQSTAENNRSLIVAAIDRKINMWAKQSDALLKKYTNDKYIMIFENKYLNALEEKRFDILDTIREIQSGNKIPITLSIGLGVGIEGNTPSKSQESANAALDIALGRGGDQAVVKKGEKLSFYGGKSQAVEKRTKVKARVMAHALKQFIEQADQVFIMGHDLPDLDSLGSALGIYRCCRALNKDAHIIFKESNPNIDTLYERMVREEYNKVFLSPEKAKKSTTDKTLLVVVDTHRPSFTQSPELLEEVSRVIVIDHHRRASEFIEDPVLTYLEPYASSTSEMVTEILQYIEDKIELEPIEADALLAGIFIDTKNFTFKTGVRTFEAASYLRRRGANTISSRQLFQNNMSTFVAKAEAVQRAQIFKDNIAISISPSDVRDANLIAAQAADELLNISGIIASFVMTARDNHISISGRSLGDVNVQVILEKLGGGGHLSVAGAQLVDMDFEEATVLLKNAIEEYLQEGEEK</sequence>
<dbReference type="RefSeq" id="WP_257531447.1">
    <property type="nucleotide sequence ID" value="NZ_JANKAS010000008.1"/>
</dbReference>
<gene>
    <name evidence="5" type="ORF">NSA47_09770</name>
</gene>
<keyword evidence="1" id="KW-0378">Hydrolase</keyword>
<dbReference type="InterPro" id="IPR038763">
    <property type="entry name" value="DHH_sf"/>
</dbReference>
<dbReference type="InterPro" id="IPR001667">
    <property type="entry name" value="DDH_dom"/>
</dbReference>
<dbReference type="Pfam" id="PF24898">
    <property type="entry name" value="GGDEF_GdpP"/>
    <property type="match status" value="1"/>
</dbReference>
<keyword evidence="6" id="KW-1185">Reference proteome</keyword>
<comment type="cofactor">
    <cofactor evidence="2">
        <name>Mn(2+)</name>
        <dbReference type="ChEBI" id="CHEBI:29035"/>
    </cofactor>
    <text evidence="2">For phosphodiesterase activity, probably binds 2 Mn(2+) per subunit.</text>
</comment>
<feature type="transmembrane region" description="Helical" evidence="3">
    <location>
        <begin position="16"/>
        <end position="48"/>
    </location>
</feature>
<dbReference type="EMBL" id="JANKAS010000008">
    <property type="protein sequence ID" value="MCR1899273.1"/>
    <property type="molecule type" value="Genomic_DNA"/>
</dbReference>
<comment type="function">
    <text evidence="1">Has phosphodiesterase (PDE) activity against cyclic-di-AMP (c-di-AMP).</text>
</comment>
<dbReference type="InterPro" id="IPR014528">
    <property type="entry name" value="GdpP/PdeA"/>
</dbReference>
<dbReference type="EC" id="3.1.4.-" evidence="1"/>
<evidence type="ECO:0000256" key="3">
    <source>
        <dbReference type="SAM" id="Phobius"/>
    </source>
</evidence>
<dbReference type="Gene3D" id="3.30.450.20">
    <property type="entry name" value="PAS domain"/>
    <property type="match status" value="1"/>
</dbReference>
<keyword evidence="3" id="KW-0812">Transmembrane</keyword>
<evidence type="ECO:0000256" key="2">
    <source>
        <dbReference type="PIRSR" id="PIRSR026583-50"/>
    </source>
</evidence>
<feature type="domain" description="GGDEF" evidence="4">
    <location>
        <begin position="189"/>
        <end position="319"/>
    </location>
</feature>
<dbReference type="PANTHER" id="PTHR47618">
    <property type="entry name" value="BIFUNCTIONAL OLIGORIBONUCLEASE AND PAP PHOSPHATASE NRNA"/>
    <property type="match status" value="1"/>
</dbReference>
<keyword evidence="2" id="KW-0464">Manganese</keyword>
<name>A0AAE3HIL3_9FIRM</name>
<dbReference type="GO" id="GO:0005886">
    <property type="term" value="C:plasma membrane"/>
    <property type="evidence" value="ECO:0007669"/>
    <property type="project" value="UniProtKB-SubCell"/>
</dbReference>
<keyword evidence="1" id="KW-1003">Cell membrane</keyword>
<dbReference type="GO" id="GO:0016787">
    <property type="term" value="F:hydrolase activity"/>
    <property type="evidence" value="ECO:0007669"/>
    <property type="project" value="UniProtKB-UniRule"/>
</dbReference>